<evidence type="ECO:0000313" key="1">
    <source>
        <dbReference type="EMBL" id="KXK26160.1"/>
    </source>
</evidence>
<proteinExistence type="predicted"/>
<evidence type="ECO:0000313" key="2">
    <source>
        <dbReference type="Proteomes" id="UP000070457"/>
    </source>
</evidence>
<gene>
    <name evidence="1" type="ORF">TR69_WS6001001155</name>
</gene>
<reference evidence="1 2" key="1">
    <citation type="submission" date="2015-02" db="EMBL/GenBank/DDBJ databases">
        <title>Improved understanding of the partial-nitritation anammox process through 23 genomes representing the majority of the microbial community.</title>
        <authorList>
            <person name="Speth D.R."/>
            <person name="In T Zandt M."/>
            <person name="Guerrero Cruz S."/>
            <person name="Jetten M.S."/>
            <person name="Dutilh B.E."/>
        </authorList>
    </citation>
    <scope>NUCLEOTIDE SEQUENCE [LARGE SCALE GENOMIC DNA]</scope>
    <source>
        <strain evidence="1">OLB20</strain>
    </source>
</reference>
<protein>
    <submittedName>
        <fullName evidence="1">Uncharacterized protein</fullName>
    </submittedName>
</protein>
<dbReference type="EMBL" id="JYNZ01000004">
    <property type="protein sequence ID" value="KXK26160.1"/>
    <property type="molecule type" value="Genomic_DNA"/>
</dbReference>
<sequence>MLYIAIDELETSFRCLPADLVTAGRNHNTFYIRYLPPKVQLAGYAVQEVNIGDNLAVIPPGEAAISGEFVFCKAVIARQADTLFFYHNLPEDSNLLLGFIPDLEYRGDTGHCAG</sequence>
<comment type="caution">
    <text evidence="1">The sequence shown here is derived from an EMBL/GenBank/DDBJ whole genome shotgun (WGS) entry which is preliminary data.</text>
</comment>
<dbReference type="Proteomes" id="UP000070457">
    <property type="component" value="Unassembled WGS sequence"/>
</dbReference>
<accession>A0A136LWW8</accession>
<organism evidence="1 2">
    <name type="scientific">candidate division WS6 bacterium OLB20</name>
    <dbReference type="NCBI Taxonomy" id="1617426"/>
    <lineage>
        <taxon>Bacteria</taxon>
        <taxon>Candidatus Dojkabacteria</taxon>
    </lineage>
</organism>
<name>A0A136LWW8_9BACT</name>
<dbReference type="AlphaFoldDB" id="A0A136LWW8"/>